<keyword evidence="1" id="KW-1133">Transmembrane helix</keyword>
<name>A0AAX4I2B6_9PEZI</name>
<evidence type="ECO:0000313" key="2">
    <source>
        <dbReference type="EMBL" id="WQF77517.1"/>
    </source>
</evidence>
<keyword evidence="1" id="KW-0472">Membrane</keyword>
<protein>
    <submittedName>
        <fullName evidence="2">Uncharacterized protein</fullName>
    </submittedName>
</protein>
<gene>
    <name evidence="2" type="ORF">CDEST_02531</name>
</gene>
<proteinExistence type="predicted"/>
<dbReference type="Proteomes" id="UP001322277">
    <property type="component" value="Chromosome 2"/>
</dbReference>
<dbReference type="GeneID" id="87939034"/>
<keyword evidence="3" id="KW-1185">Reference proteome</keyword>
<sequence length="62" mass="6736">MGAADKPSSCHRPILSSCPHLARTTAYRISSLIFCCLACCIGVNCLLKREAWTKICTVGNCF</sequence>
<dbReference type="EMBL" id="CP137306">
    <property type="protein sequence ID" value="WQF77517.1"/>
    <property type="molecule type" value="Genomic_DNA"/>
</dbReference>
<reference evidence="3" key="1">
    <citation type="journal article" date="2023" name="bioRxiv">
        <title>Complete genome of the Medicago anthracnose fungus, Colletotrichum destructivum, reveals a mini-chromosome-like region within a core chromosome.</title>
        <authorList>
            <person name="Lapalu N."/>
            <person name="Simon A."/>
            <person name="Lu A."/>
            <person name="Plaumann P.-L."/>
            <person name="Amselem J."/>
            <person name="Pigne S."/>
            <person name="Auger A."/>
            <person name="Koch C."/>
            <person name="Dallery J.-F."/>
            <person name="O'Connell R.J."/>
        </authorList>
    </citation>
    <scope>NUCLEOTIDE SEQUENCE [LARGE SCALE GENOMIC DNA]</scope>
    <source>
        <strain evidence="3">CBS 520.97</strain>
    </source>
</reference>
<dbReference type="AlphaFoldDB" id="A0AAX4I2B6"/>
<feature type="transmembrane region" description="Helical" evidence="1">
    <location>
        <begin position="29"/>
        <end position="47"/>
    </location>
</feature>
<evidence type="ECO:0000313" key="3">
    <source>
        <dbReference type="Proteomes" id="UP001322277"/>
    </source>
</evidence>
<accession>A0AAX4I2B6</accession>
<dbReference type="KEGG" id="cdet:87939034"/>
<keyword evidence="1" id="KW-0812">Transmembrane</keyword>
<evidence type="ECO:0000256" key="1">
    <source>
        <dbReference type="SAM" id="Phobius"/>
    </source>
</evidence>
<dbReference type="RefSeq" id="XP_062774741.1">
    <property type="nucleotide sequence ID" value="XM_062918690.1"/>
</dbReference>
<organism evidence="2 3">
    <name type="scientific">Colletotrichum destructivum</name>
    <dbReference type="NCBI Taxonomy" id="34406"/>
    <lineage>
        <taxon>Eukaryota</taxon>
        <taxon>Fungi</taxon>
        <taxon>Dikarya</taxon>
        <taxon>Ascomycota</taxon>
        <taxon>Pezizomycotina</taxon>
        <taxon>Sordariomycetes</taxon>
        <taxon>Hypocreomycetidae</taxon>
        <taxon>Glomerellales</taxon>
        <taxon>Glomerellaceae</taxon>
        <taxon>Colletotrichum</taxon>
        <taxon>Colletotrichum destructivum species complex</taxon>
    </lineage>
</organism>